<dbReference type="AlphaFoldDB" id="A0A5N5IAC8"/>
<comment type="caution">
    <text evidence="2">The sequence shown here is derived from an EMBL/GenBank/DDBJ whole genome shotgun (WGS) entry which is preliminary data.</text>
</comment>
<dbReference type="OrthoDB" id="194775at2759"/>
<keyword evidence="3" id="KW-1185">Reference proteome</keyword>
<reference evidence="2 3" key="1">
    <citation type="submission" date="2019-09" db="EMBL/GenBank/DDBJ databases">
        <authorList>
            <person name="Ou C."/>
        </authorList>
    </citation>
    <scope>NUCLEOTIDE SEQUENCE [LARGE SCALE GENOMIC DNA]</scope>
    <source>
        <strain evidence="2">S2</strain>
        <tissue evidence="2">Leaf</tissue>
    </source>
</reference>
<name>A0A5N5IAC8_9ROSA</name>
<dbReference type="EMBL" id="SMOL01000004">
    <property type="protein sequence ID" value="KAB2635422.1"/>
    <property type="molecule type" value="Genomic_DNA"/>
</dbReference>
<evidence type="ECO:0000313" key="3">
    <source>
        <dbReference type="Proteomes" id="UP000327157"/>
    </source>
</evidence>
<sequence>MENEEVAALSSNPNPNPNLVAVDPSFQKKHQSMLDHLSNRHQTRLDNSLTCRFAKSDSSSSPSFKSTSIFLSRFFNSNSFIESQLAQYRLKSNPTTTKSLPPSSISRSTSLRTHTSYPPMKFGHRSRRRRICGKVLRF</sequence>
<feature type="compositionally biased region" description="Low complexity" evidence="1">
    <location>
        <begin position="99"/>
        <end position="116"/>
    </location>
</feature>
<protein>
    <submittedName>
        <fullName evidence="2">Tubulin-folding cofactor C-like</fullName>
    </submittedName>
</protein>
<dbReference type="Proteomes" id="UP000327157">
    <property type="component" value="Chromosome 5"/>
</dbReference>
<feature type="region of interest" description="Disordered" evidence="1">
    <location>
        <begin position="92"/>
        <end position="126"/>
    </location>
</feature>
<gene>
    <name evidence="2" type="ORF">D8674_025956</name>
</gene>
<reference evidence="3" key="2">
    <citation type="submission" date="2019-10" db="EMBL/GenBank/DDBJ databases">
        <title>A de novo genome assembly of a pear dwarfing rootstock.</title>
        <authorList>
            <person name="Wang F."/>
            <person name="Wang J."/>
            <person name="Li S."/>
            <person name="Zhang Y."/>
            <person name="Fang M."/>
            <person name="Ma L."/>
            <person name="Zhao Y."/>
            <person name="Jiang S."/>
        </authorList>
    </citation>
    <scope>NUCLEOTIDE SEQUENCE [LARGE SCALE GENOMIC DNA]</scope>
</reference>
<reference evidence="2 3" key="3">
    <citation type="submission" date="2019-11" db="EMBL/GenBank/DDBJ databases">
        <title>A de novo genome assembly of a pear dwarfing rootstock.</title>
        <authorList>
            <person name="Wang F."/>
            <person name="Wang J."/>
            <person name="Li S."/>
            <person name="Zhang Y."/>
            <person name="Fang M."/>
            <person name="Ma L."/>
            <person name="Zhao Y."/>
            <person name="Jiang S."/>
        </authorList>
    </citation>
    <scope>NUCLEOTIDE SEQUENCE [LARGE SCALE GENOMIC DNA]</scope>
    <source>
        <strain evidence="2">S2</strain>
        <tissue evidence="2">Leaf</tissue>
    </source>
</reference>
<organism evidence="2 3">
    <name type="scientific">Pyrus ussuriensis x Pyrus communis</name>
    <dbReference type="NCBI Taxonomy" id="2448454"/>
    <lineage>
        <taxon>Eukaryota</taxon>
        <taxon>Viridiplantae</taxon>
        <taxon>Streptophyta</taxon>
        <taxon>Embryophyta</taxon>
        <taxon>Tracheophyta</taxon>
        <taxon>Spermatophyta</taxon>
        <taxon>Magnoliopsida</taxon>
        <taxon>eudicotyledons</taxon>
        <taxon>Gunneridae</taxon>
        <taxon>Pentapetalae</taxon>
        <taxon>rosids</taxon>
        <taxon>fabids</taxon>
        <taxon>Rosales</taxon>
        <taxon>Rosaceae</taxon>
        <taxon>Amygdaloideae</taxon>
        <taxon>Maleae</taxon>
        <taxon>Pyrus</taxon>
    </lineage>
</organism>
<proteinExistence type="predicted"/>
<evidence type="ECO:0000256" key="1">
    <source>
        <dbReference type="SAM" id="MobiDB-lite"/>
    </source>
</evidence>
<accession>A0A5N5IAC8</accession>
<evidence type="ECO:0000313" key="2">
    <source>
        <dbReference type="EMBL" id="KAB2635422.1"/>
    </source>
</evidence>